<dbReference type="OrthoDB" id="29755at2759"/>
<dbReference type="Gene3D" id="1.20.5.110">
    <property type="match status" value="1"/>
</dbReference>
<comment type="caution">
    <text evidence="4">The sequence shown here is derived from an EMBL/GenBank/DDBJ whole genome shotgun (WGS) entry which is preliminary data.</text>
</comment>
<keyword evidence="2" id="KW-0812">Transmembrane</keyword>
<gene>
    <name evidence="4" type="ORF">OLEA9_A020676</name>
</gene>
<dbReference type="Proteomes" id="UP000594638">
    <property type="component" value="Unassembled WGS sequence"/>
</dbReference>
<feature type="transmembrane region" description="Helical" evidence="2">
    <location>
        <begin position="145"/>
        <end position="163"/>
    </location>
</feature>
<sequence length="168" mass="19521">SPKTEKSKAKSRILQRLAVKKVKGLSTEEIAARNDLAFLHCLIGFKPYRLAVQLHPSNREQSEESSQFRQEYEMWKLRQDQGLDVIAQGLDTLKNTSHEMNEELYRQVPLMDEIDTKVDQAMSDLKNTNFRLKDTVNQLRSSRNFCIDIIFLCIILGIADYLYNVLKK</sequence>
<dbReference type="CDD" id="cd15841">
    <property type="entry name" value="SNARE_Qc"/>
    <property type="match status" value="1"/>
</dbReference>
<dbReference type="Pfam" id="PF05739">
    <property type="entry name" value="SNARE"/>
    <property type="match status" value="1"/>
</dbReference>
<evidence type="ECO:0000313" key="5">
    <source>
        <dbReference type="Proteomes" id="UP000594638"/>
    </source>
</evidence>
<protein>
    <submittedName>
        <fullName evidence="4">Syntaxin-71</fullName>
    </submittedName>
</protein>
<keyword evidence="2" id="KW-0472">Membrane</keyword>
<keyword evidence="1" id="KW-0653">Protein transport</keyword>
<proteinExistence type="predicted"/>
<feature type="domain" description="T-SNARE coiled-coil homology" evidence="3">
    <location>
        <begin position="73"/>
        <end position="135"/>
    </location>
</feature>
<evidence type="ECO:0000256" key="2">
    <source>
        <dbReference type="SAM" id="Phobius"/>
    </source>
</evidence>
<dbReference type="EMBL" id="CACTIH010006009">
    <property type="protein sequence ID" value="CAA3003710.1"/>
    <property type="molecule type" value="Genomic_DNA"/>
</dbReference>
<reference evidence="4 5" key="1">
    <citation type="submission" date="2019-12" db="EMBL/GenBank/DDBJ databases">
        <authorList>
            <person name="Alioto T."/>
            <person name="Alioto T."/>
            <person name="Gomez Garrido J."/>
        </authorList>
    </citation>
    <scope>NUCLEOTIDE SEQUENCE [LARGE SCALE GENOMIC DNA]</scope>
</reference>
<dbReference type="SUPFAM" id="SSF58038">
    <property type="entry name" value="SNARE fusion complex"/>
    <property type="match status" value="1"/>
</dbReference>
<keyword evidence="1" id="KW-0813">Transport</keyword>
<feature type="non-terminal residue" evidence="4">
    <location>
        <position position="168"/>
    </location>
</feature>
<keyword evidence="2" id="KW-1133">Transmembrane helix</keyword>
<dbReference type="PROSITE" id="PS50192">
    <property type="entry name" value="T_SNARE"/>
    <property type="match status" value="1"/>
</dbReference>
<evidence type="ECO:0000259" key="3">
    <source>
        <dbReference type="PROSITE" id="PS50192"/>
    </source>
</evidence>
<keyword evidence="5" id="KW-1185">Reference proteome</keyword>
<dbReference type="Gramene" id="OE9A020676T1">
    <property type="protein sequence ID" value="OE9A020676C1"/>
    <property type="gene ID" value="OE9A020676"/>
</dbReference>
<dbReference type="InterPro" id="IPR000727">
    <property type="entry name" value="T_SNARE_dom"/>
</dbReference>
<dbReference type="AlphaFoldDB" id="A0A8S0TJM2"/>
<dbReference type="GO" id="GO:0015031">
    <property type="term" value="P:protein transport"/>
    <property type="evidence" value="ECO:0007669"/>
    <property type="project" value="UniProtKB-KW"/>
</dbReference>
<evidence type="ECO:0000256" key="1">
    <source>
        <dbReference type="ARBA" id="ARBA00022927"/>
    </source>
</evidence>
<organism evidence="4 5">
    <name type="scientific">Olea europaea subsp. europaea</name>
    <dbReference type="NCBI Taxonomy" id="158383"/>
    <lineage>
        <taxon>Eukaryota</taxon>
        <taxon>Viridiplantae</taxon>
        <taxon>Streptophyta</taxon>
        <taxon>Embryophyta</taxon>
        <taxon>Tracheophyta</taxon>
        <taxon>Spermatophyta</taxon>
        <taxon>Magnoliopsida</taxon>
        <taxon>eudicotyledons</taxon>
        <taxon>Gunneridae</taxon>
        <taxon>Pentapetalae</taxon>
        <taxon>asterids</taxon>
        <taxon>lamiids</taxon>
        <taxon>Lamiales</taxon>
        <taxon>Oleaceae</taxon>
        <taxon>Oleeae</taxon>
        <taxon>Olea</taxon>
    </lineage>
</organism>
<name>A0A8S0TJM2_OLEEU</name>
<evidence type="ECO:0000313" key="4">
    <source>
        <dbReference type="EMBL" id="CAA3003710.1"/>
    </source>
</evidence>
<accession>A0A8S0TJM2</accession>